<feature type="region of interest" description="Disordered" evidence="1">
    <location>
        <begin position="31"/>
        <end position="58"/>
    </location>
</feature>
<accession>A0AAN7CV34</accession>
<evidence type="ECO:0000313" key="3">
    <source>
        <dbReference type="Proteomes" id="UP001303647"/>
    </source>
</evidence>
<name>A0AAN7CV34_9PEZI</name>
<dbReference type="PANTHER" id="PTHR11750">
    <property type="entry name" value="PROTEIN N-TERMINAL AMIDASE"/>
    <property type="match status" value="1"/>
</dbReference>
<gene>
    <name evidence="2" type="ORF">C7999DRAFT_30614</name>
</gene>
<dbReference type="AlphaFoldDB" id="A0AAN7CV34"/>
<reference evidence="2" key="2">
    <citation type="submission" date="2023-05" db="EMBL/GenBank/DDBJ databases">
        <authorList>
            <consortium name="Lawrence Berkeley National Laboratory"/>
            <person name="Steindorff A."/>
            <person name="Hensen N."/>
            <person name="Bonometti L."/>
            <person name="Westerberg I."/>
            <person name="Brannstrom I.O."/>
            <person name="Guillou S."/>
            <person name="Cros-Aarteil S."/>
            <person name="Calhoun S."/>
            <person name="Haridas S."/>
            <person name="Kuo A."/>
            <person name="Mondo S."/>
            <person name="Pangilinan J."/>
            <person name="Riley R."/>
            <person name="Labutti K."/>
            <person name="Andreopoulos B."/>
            <person name="Lipzen A."/>
            <person name="Chen C."/>
            <person name="Yanf M."/>
            <person name="Daum C."/>
            <person name="Ng V."/>
            <person name="Clum A."/>
            <person name="Ohm R."/>
            <person name="Martin F."/>
            <person name="Silar P."/>
            <person name="Natvig D."/>
            <person name="Lalanne C."/>
            <person name="Gautier V."/>
            <person name="Ament-Velasquez S.L."/>
            <person name="Kruys A."/>
            <person name="Hutchinson M.I."/>
            <person name="Powell A.J."/>
            <person name="Barry K."/>
            <person name="Miller A.N."/>
            <person name="Grigoriev I.V."/>
            <person name="Debuchy R."/>
            <person name="Gladieux P."/>
            <person name="Thoren M.H."/>
            <person name="Johannesson H."/>
        </authorList>
    </citation>
    <scope>NUCLEOTIDE SEQUENCE</scope>
    <source>
        <strain evidence="2">CBS 359.72</strain>
    </source>
</reference>
<dbReference type="EMBL" id="MU857630">
    <property type="protein sequence ID" value="KAK4248924.1"/>
    <property type="molecule type" value="Genomic_DNA"/>
</dbReference>
<dbReference type="GO" id="GO:0070773">
    <property type="term" value="F:protein-N-terminal glutamine amidohydrolase activity"/>
    <property type="evidence" value="ECO:0007669"/>
    <property type="project" value="InterPro"/>
</dbReference>
<dbReference type="InterPro" id="IPR039703">
    <property type="entry name" value="Nta1"/>
</dbReference>
<dbReference type="GO" id="GO:0030163">
    <property type="term" value="P:protein catabolic process"/>
    <property type="evidence" value="ECO:0007669"/>
    <property type="project" value="TreeGrafter"/>
</dbReference>
<evidence type="ECO:0000313" key="2">
    <source>
        <dbReference type="EMBL" id="KAK4248924.1"/>
    </source>
</evidence>
<evidence type="ECO:0000256" key="1">
    <source>
        <dbReference type="SAM" id="MobiDB-lite"/>
    </source>
</evidence>
<comment type="caution">
    <text evidence="2">The sequence shown here is derived from an EMBL/GenBank/DDBJ whole genome shotgun (WGS) entry which is preliminary data.</text>
</comment>
<sequence>MAFSGKEARGLPCARWLTTTKGIISAHLKHLTVPGNPQNPGPTHSGRETLGASTPVLSPWDTPRKHSLFVINKVGNQLVNYRKSFLYYTDDSWAREGPGFYEGKLGSWKGVAMGICGPYNFDAPWDAYKIASHVLKVRGKPGHSVHSMAGQRRPPAVE</sequence>
<organism evidence="2 3">
    <name type="scientific">Corynascus novoguineensis</name>
    <dbReference type="NCBI Taxonomy" id="1126955"/>
    <lineage>
        <taxon>Eukaryota</taxon>
        <taxon>Fungi</taxon>
        <taxon>Dikarya</taxon>
        <taxon>Ascomycota</taxon>
        <taxon>Pezizomycotina</taxon>
        <taxon>Sordariomycetes</taxon>
        <taxon>Sordariomycetidae</taxon>
        <taxon>Sordariales</taxon>
        <taxon>Chaetomiaceae</taxon>
        <taxon>Corynascus</taxon>
    </lineage>
</organism>
<protein>
    <submittedName>
        <fullName evidence="2">Uncharacterized protein</fullName>
    </submittedName>
</protein>
<dbReference type="GO" id="GO:0008418">
    <property type="term" value="F:protein-N-terminal asparagine amidohydrolase activity"/>
    <property type="evidence" value="ECO:0007669"/>
    <property type="project" value="InterPro"/>
</dbReference>
<proteinExistence type="predicted"/>
<dbReference type="Proteomes" id="UP001303647">
    <property type="component" value="Unassembled WGS sequence"/>
</dbReference>
<dbReference type="PANTHER" id="PTHR11750:SF26">
    <property type="entry name" value="PROTEIN N-TERMINAL AMIDASE"/>
    <property type="match status" value="1"/>
</dbReference>
<keyword evidence="3" id="KW-1185">Reference proteome</keyword>
<reference evidence="2" key="1">
    <citation type="journal article" date="2023" name="Mol. Phylogenet. Evol.">
        <title>Genome-scale phylogeny and comparative genomics of the fungal order Sordariales.</title>
        <authorList>
            <person name="Hensen N."/>
            <person name="Bonometti L."/>
            <person name="Westerberg I."/>
            <person name="Brannstrom I.O."/>
            <person name="Guillou S."/>
            <person name="Cros-Aarteil S."/>
            <person name="Calhoun S."/>
            <person name="Haridas S."/>
            <person name="Kuo A."/>
            <person name="Mondo S."/>
            <person name="Pangilinan J."/>
            <person name="Riley R."/>
            <person name="LaButti K."/>
            <person name="Andreopoulos B."/>
            <person name="Lipzen A."/>
            <person name="Chen C."/>
            <person name="Yan M."/>
            <person name="Daum C."/>
            <person name="Ng V."/>
            <person name="Clum A."/>
            <person name="Steindorff A."/>
            <person name="Ohm R.A."/>
            <person name="Martin F."/>
            <person name="Silar P."/>
            <person name="Natvig D.O."/>
            <person name="Lalanne C."/>
            <person name="Gautier V."/>
            <person name="Ament-Velasquez S.L."/>
            <person name="Kruys A."/>
            <person name="Hutchinson M.I."/>
            <person name="Powell A.J."/>
            <person name="Barry K."/>
            <person name="Miller A.N."/>
            <person name="Grigoriev I.V."/>
            <person name="Debuchy R."/>
            <person name="Gladieux P."/>
            <person name="Hiltunen Thoren M."/>
            <person name="Johannesson H."/>
        </authorList>
    </citation>
    <scope>NUCLEOTIDE SEQUENCE</scope>
    <source>
        <strain evidence="2">CBS 359.72</strain>
    </source>
</reference>